<evidence type="ECO:0000256" key="2">
    <source>
        <dbReference type="ARBA" id="ARBA00022679"/>
    </source>
</evidence>
<dbReference type="AlphaFoldDB" id="A0A1L9S386"/>
<dbReference type="FunFam" id="3.30.1010.10:FF:000002">
    <property type="entry name" value="Phosphatidylinositol 3-kinase catalytic subunit type 3"/>
    <property type="match status" value="1"/>
</dbReference>
<dbReference type="InterPro" id="IPR002420">
    <property type="entry name" value="PI3K-type_C2_dom"/>
</dbReference>
<dbReference type="STRING" id="1073089.A0A1L9S386"/>
<evidence type="ECO:0000256" key="3">
    <source>
        <dbReference type="ARBA" id="ARBA00022741"/>
    </source>
</evidence>
<dbReference type="CDD" id="cd08397">
    <property type="entry name" value="C2_PI3K_class_III"/>
    <property type="match status" value="1"/>
</dbReference>
<dbReference type="RefSeq" id="XP_040695300.1">
    <property type="nucleotide sequence ID" value="XM_040827517.1"/>
</dbReference>
<dbReference type="SUPFAM" id="SSF49562">
    <property type="entry name" value="C2 domain (Calcium/lipid-binding domain, CaLB)"/>
    <property type="match status" value="1"/>
</dbReference>
<dbReference type="CDD" id="cd00896">
    <property type="entry name" value="PI3Kc_III"/>
    <property type="match status" value="1"/>
</dbReference>
<dbReference type="PROSITE" id="PS51547">
    <property type="entry name" value="C2_PI3K"/>
    <property type="match status" value="1"/>
</dbReference>
<feature type="region of interest" description="Disordered" evidence="8">
    <location>
        <begin position="239"/>
        <end position="259"/>
    </location>
</feature>
<name>A0A1L9S386_ASPWE</name>
<feature type="domain" description="PI3K/PI4K catalytic" evidence="9">
    <location>
        <begin position="620"/>
        <end position="886"/>
    </location>
</feature>
<dbReference type="GO" id="GO:0048015">
    <property type="term" value="P:phosphatidylinositol-mediated signaling"/>
    <property type="evidence" value="ECO:0007669"/>
    <property type="project" value="TreeGrafter"/>
</dbReference>
<dbReference type="EC" id="2.7.1.137" evidence="7"/>
<dbReference type="InterPro" id="IPR057756">
    <property type="entry name" value="PI3-kinase_type3/VPS34_cat"/>
</dbReference>
<dbReference type="Pfam" id="PF00454">
    <property type="entry name" value="PI3_PI4_kinase"/>
    <property type="match status" value="1"/>
</dbReference>
<dbReference type="InterPro" id="IPR018936">
    <property type="entry name" value="PI3/4_kinase_CS"/>
</dbReference>
<evidence type="ECO:0000313" key="13">
    <source>
        <dbReference type="Proteomes" id="UP000184383"/>
    </source>
</evidence>
<dbReference type="SUPFAM" id="SSF56112">
    <property type="entry name" value="Protein kinase-like (PK-like)"/>
    <property type="match status" value="1"/>
</dbReference>
<dbReference type="InterPro" id="IPR035892">
    <property type="entry name" value="C2_domain_sf"/>
</dbReference>
<dbReference type="SMART" id="SM00145">
    <property type="entry name" value="PI3Ka"/>
    <property type="match status" value="1"/>
</dbReference>
<dbReference type="Gene3D" id="2.60.40.150">
    <property type="entry name" value="C2 domain"/>
    <property type="match status" value="1"/>
</dbReference>
<gene>
    <name evidence="12" type="ORF">ASPWEDRAFT_102870</name>
</gene>
<dbReference type="Gene3D" id="1.25.40.70">
    <property type="entry name" value="Phosphatidylinositol 3-kinase, accessory domain (PIK)"/>
    <property type="match status" value="1"/>
</dbReference>
<feature type="region of interest" description="Disordered" evidence="8">
    <location>
        <begin position="152"/>
        <end position="181"/>
    </location>
</feature>
<comment type="catalytic activity">
    <reaction evidence="6">
        <text>a 1,2-diacyl-sn-glycero-3-phospho-(1D-myo-inositol) + ATP = a 1,2-diacyl-sn-glycero-3-phospho-(1D-myo-inositol-3-phosphate) + ADP + H(+)</text>
        <dbReference type="Rhea" id="RHEA:12709"/>
        <dbReference type="ChEBI" id="CHEBI:15378"/>
        <dbReference type="ChEBI" id="CHEBI:30616"/>
        <dbReference type="ChEBI" id="CHEBI:57880"/>
        <dbReference type="ChEBI" id="CHEBI:58088"/>
        <dbReference type="ChEBI" id="CHEBI:456216"/>
        <dbReference type="EC" id="2.7.1.137"/>
    </reaction>
    <physiologicalReaction direction="left-to-right" evidence="6">
        <dbReference type="Rhea" id="RHEA:12710"/>
    </physiologicalReaction>
</comment>
<dbReference type="GO" id="GO:0006897">
    <property type="term" value="P:endocytosis"/>
    <property type="evidence" value="ECO:0007669"/>
    <property type="project" value="TreeGrafter"/>
</dbReference>
<dbReference type="PANTHER" id="PTHR10048:SF7">
    <property type="entry name" value="PHOSPHATIDYLINOSITOL 3-KINASE CATALYTIC SUBUNIT TYPE 3"/>
    <property type="match status" value="1"/>
</dbReference>
<protein>
    <recommendedName>
        <fullName evidence="7">Phosphatidylinositol 3-kinase VPS34</fullName>
        <ecNumber evidence="7">2.7.1.137</ecNumber>
    </recommendedName>
</protein>
<dbReference type="SUPFAM" id="SSF48371">
    <property type="entry name" value="ARM repeat"/>
    <property type="match status" value="1"/>
</dbReference>
<feature type="domain" description="C2 PI3K-type" evidence="11">
    <location>
        <begin position="12"/>
        <end position="187"/>
    </location>
</feature>
<dbReference type="PROSITE" id="PS50290">
    <property type="entry name" value="PI3_4_KINASE_3"/>
    <property type="match status" value="1"/>
</dbReference>
<dbReference type="VEuPathDB" id="FungiDB:ASPWEDRAFT_102870"/>
<dbReference type="GO" id="GO:0034271">
    <property type="term" value="C:phosphatidylinositol 3-kinase complex, class III, type I"/>
    <property type="evidence" value="ECO:0007669"/>
    <property type="project" value="TreeGrafter"/>
</dbReference>
<dbReference type="InterPro" id="IPR036940">
    <property type="entry name" value="PI3/4_kinase_cat_sf"/>
</dbReference>
<dbReference type="SMART" id="SM00142">
    <property type="entry name" value="PI3K_C2"/>
    <property type="match status" value="1"/>
</dbReference>
<evidence type="ECO:0000313" key="12">
    <source>
        <dbReference type="EMBL" id="OJJ41624.1"/>
    </source>
</evidence>
<dbReference type="InterPro" id="IPR015433">
    <property type="entry name" value="PI3/4_kinase"/>
</dbReference>
<dbReference type="GO" id="GO:0005777">
    <property type="term" value="C:peroxisome"/>
    <property type="evidence" value="ECO:0007669"/>
    <property type="project" value="TreeGrafter"/>
</dbReference>
<dbReference type="Pfam" id="PF00792">
    <property type="entry name" value="PI3K_C2"/>
    <property type="match status" value="1"/>
</dbReference>
<dbReference type="InterPro" id="IPR016024">
    <property type="entry name" value="ARM-type_fold"/>
</dbReference>
<evidence type="ECO:0000256" key="1">
    <source>
        <dbReference type="ARBA" id="ARBA00006209"/>
    </source>
</evidence>
<dbReference type="PROSITE" id="PS51545">
    <property type="entry name" value="PIK_HELICAL"/>
    <property type="match status" value="1"/>
</dbReference>
<evidence type="ECO:0000256" key="5">
    <source>
        <dbReference type="ARBA" id="ARBA00022840"/>
    </source>
</evidence>
<organism evidence="12 13">
    <name type="scientific">Aspergillus wentii DTO 134E9</name>
    <dbReference type="NCBI Taxonomy" id="1073089"/>
    <lineage>
        <taxon>Eukaryota</taxon>
        <taxon>Fungi</taxon>
        <taxon>Dikarya</taxon>
        <taxon>Ascomycota</taxon>
        <taxon>Pezizomycotina</taxon>
        <taxon>Eurotiomycetes</taxon>
        <taxon>Eurotiomycetidae</taxon>
        <taxon>Eurotiales</taxon>
        <taxon>Aspergillaceae</taxon>
        <taxon>Aspergillus</taxon>
        <taxon>Aspergillus subgen. Cremei</taxon>
    </lineage>
</organism>
<keyword evidence="4 7" id="KW-0418">Kinase</keyword>
<sequence length="902" mass="102334">MEAFTFAVSTQVDFPVHIKIGSLEGKQKQIPFSELLQRPEIRHIGSTQNPASDLFVTAQLWSDSKPLGVPLQTAYKAFKNVRAWNEWLQLPMSIKDVPFKCQLAVTIWDLSPFAGEGTHGHYIPFGGTTIPLFDDEGKLKTGRQKCKVYRNKAADGFSSTTTPSTPHPKRRKANAPDPLAPSLEELELERVEVLIKKHEMGEIPRIDWMDQMVFRQLEKLKLGAEEAARKRAIRLKATKRASEANGGGGEEDSDEEGLDDENFTLYVEFPRFDHPIVWSDYQYPPPPISSHPQTAPANMNPALKPLPEVRFGPGIEGADGDGVIRIYDPEVGQTGNPCEDKHRRLIRSHRTGIMDRDLKPNPKIRDELNTILSYEPTQDLTAEEKDLVWRFRYYLTREKRALTKFVKSVNWKDGGESRQAVDILPKWTEIDVDDALELLGPTFDNAAVRSYAVERLRKADDDELLLYLLQLVQALKYEDSGDENAEDIAHDSSLANFLISRAANNFKLGSYLHWYLMVECDDAGPGTLSSQRRLFARVEYYFMTELERSHPENRKTLLRQGELVAVLSKISKDLRFSRENRILKIEKLKKYLKDPKNDLINIDPPLPLPLDPDVLITGCFPEESNVFKSTLSPLNITFKTSDGNKYPILFKVGDDLRQDQLVIQIIILMDRLLQKENLDLKLTPYRILATNSTAGAVQFIPSTSLSAASAKYKSILAYLKANNPDDSEPLGVRKETMDTYIKSCAGYCVITYLLGVGDRHLENLLLAPDGHFFHADFGFILGRDPKPFAPMMKLCKEMVEGMGGTTSPHYLQFKQYCFTAYTTLRKSANLILNLFSLMVDANIPDIRVEPDKAVLKVKERFHLEMTEEEAIRHFEQLISDSVNAIFGVVIDRLHDFVQGWRA</sequence>
<reference evidence="13" key="1">
    <citation type="journal article" date="2017" name="Genome Biol.">
        <title>Comparative genomics reveals high biological diversity and specific adaptations in the industrially and medically important fungal genus Aspergillus.</title>
        <authorList>
            <person name="de Vries R.P."/>
            <person name="Riley R."/>
            <person name="Wiebenga A."/>
            <person name="Aguilar-Osorio G."/>
            <person name="Amillis S."/>
            <person name="Uchima C.A."/>
            <person name="Anderluh G."/>
            <person name="Asadollahi M."/>
            <person name="Askin M."/>
            <person name="Barry K."/>
            <person name="Battaglia E."/>
            <person name="Bayram O."/>
            <person name="Benocci T."/>
            <person name="Braus-Stromeyer S.A."/>
            <person name="Caldana C."/>
            <person name="Canovas D."/>
            <person name="Cerqueira G.C."/>
            <person name="Chen F."/>
            <person name="Chen W."/>
            <person name="Choi C."/>
            <person name="Clum A."/>
            <person name="Dos Santos R.A."/>
            <person name="Damasio A.R."/>
            <person name="Diallinas G."/>
            <person name="Emri T."/>
            <person name="Fekete E."/>
            <person name="Flipphi M."/>
            <person name="Freyberg S."/>
            <person name="Gallo A."/>
            <person name="Gournas C."/>
            <person name="Habgood R."/>
            <person name="Hainaut M."/>
            <person name="Harispe M.L."/>
            <person name="Henrissat B."/>
            <person name="Hilden K.S."/>
            <person name="Hope R."/>
            <person name="Hossain A."/>
            <person name="Karabika E."/>
            <person name="Karaffa L."/>
            <person name="Karanyi Z."/>
            <person name="Krasevec N."/>
            <person name="Kuo A."/>
            <person name="Kusch H."/>
            <person name="LaButti K."/>
            <person name="Lagendijk E.L."/>
            <person name="Lapidus A."/>
            <person name="Levasseur A."/>
            <person name="Lindquist E."/>
            <person name="Lipzen A."/>
            <person name="Logrieco A.F."/>
            <person name="MacCabe A."/>
            <person name="Maekelae M.R."/>
            <person name="Malavazi I."/>
            <person name="Melin P."/>
            <person name="Meyer V."/>
            <person name="Mielnichuk N."/>
            <person name="Miskei M."/>
            <person name="Molnar A.P."/>
            <person name="Mule G."/>
            <person name="Ngan C.Y."/>
            <person name="Orejas M."/>
            <person name="Orosz E."/>
            <person name="Ouedraogo J.P."/>
            <person name="Overkamp K.M."/>
            <person name="Park H.-S."/>
            <person name="Perrone G."/>
            <person name="Piumi F."/>
            <person name="Punt P.J."/>
            <person name="Ram A.F."/>
            <person name="Ramon A."/>
            <person name="Rauscher S."/>
            <person name="Record E."/>
            <person name="Riano-Pachon D.M."/>
            <person name="Robert V."/>
            <person name="Roehrig J."/>
            <person name="Ruller R."/>
            <person name="Salamov A."/>
            <person name="Salih N.S."/>
            <person name="Samson R.A."/>
            <person name="Sandor E."/>
            <person name="Sanguinetti M."/>
            <person name="Schuetze T."/>
            <person name="Sepcic K."/>
            <person name="Shelest E."/>
            <person name="Sherlock G."/>
            <person name="Sophianopoulou V."/>
            <person name="Squina F.M."/>
            <person name="Sun H."/>
            <person name="Susca A."/>
            <person name="Todd R.B."/>
            <person name="Tsang A."/>
            <person name="Unkles S.E."/>
            <person name="van de Wiele N."/>
            <person name="van Rossen-Uffink D."/>
            <person name="Oliveira J.V."/>
            <person name="Vesth T.C."/>
            <person name="Visser J."/>
            <person name="Yu J.-H."/>
            <person name="Zhou M."/>
            <person name="Andersen M.R."/>
            <person name="Archer D.B."/>
            <person name="Baker S.E."/>
            <person name="Benoit I."/>
            <person name="Brakhage A.A."/>
            <person name="Braus G.H."/>
            <person name="Fischer R."/>
            <person name="Frisvad J.C."/>
            <person name="Goldman G.H."/>
            <person name="Houbraken J."/>
            <person name="Oakley B."/>
            <person name="Pocsi I."/>
            <person name="Scazzocchio C."/>
            <person name="Seiboth B."/>
            <person name="vanKuyk P.A."/>
            <person name="Wortman J."/>
            <person name="Dyer P.S."/>
            <person name="Grigoriev I.V."/>
        </authorList>
    </citation>
    <scope>NUCLEOTIDE SEQUENCE [LARGE SCALE GENOMIC DNA]</scope>
    <source>
        <strain evidence="13">DTO 134E9</strain>
    </source>
</reference>
<dbReference type="PIRSF" id="PIRSF000587">
    <property type="entry name" value="PI3K_Vps34"/>
    <property type="match status" value="1"/>
</dbReference>
<keyword evidence="13" id="KW-1185">Reference proteome</keyword>
<dbReference type="SMART" id="SM00146">
    <property type="entry name" value="PI3Kc"/>
    <property type="match status" value="1"/>
</dbReference>
<dbReference type="CDD" id="cd00870">
    <property type="entry name" value="PI3Ka_III"/>
    <property type="match status" value="1"/>
</dbReference>
<dbReference type="FunFam" id="1.10.1070.11:FF:000002">
    <property type="entry name" value="Phosphatidylinositol 3-kinase catalytic subunit type 3"/>
    <property type="match status" value="1"/>
</dbReference>
<dbReference type="PROSITE" id="PS00916">
    <property type="entry name" value="PI3_4_KINASE_2"/>
    <property type="match status" value="1"/>
</dbReference>
<dbReference type="GeneID" id="63743365"/>
<dbReference type="InterPro" id="IPR042236">
    <property type="entry name" value="PI3K_accessory_sf"/>
</dbReference>
<feature type="compositionally biased region" description="Acidic residues" evidence="8">
    <location>
        <begin position="249"/>
        <end position="259"/>
    </location>
</feature>
<dbReference type="FunFam" id="1.25.40.70:FF:000009">
    <property type="entry name" value="Phosphatidylinositol 3-kinase VPS34"/>
    <property type="match status" value="1"/>
</dbReference>
<evidence type="ECO:0000256" key="7">
    <source>
        <dbReference type="PIRNR" id="PIRNR000587"/>
    </source>
</evidence>
<dbReference type="GO" id="GO:0000407">
    <property type="term" value="C:phagophore assembly site"/>
    <property type="evidence" value="ECO:0007669"/>
    <property type="project" value="TreeGrafter"/>
</dbReference>
<keyword evidence="5 7" id="KW-0067">ATP-binding</keyword>
<dbReference type="InterPro" id="IPR008290">
    <property type="entry name" value="PI3K_Vps34"/>
</dbReference>
<dbReference type="InterPro" id="IPR011009">
    <property type="entry name" value="Kinase-like_dom_sf"/>
</dbReference>
<evidence type="ECO:0000259" key="10">
    <source>
        <dbReference type="PROSITE" id="PS51545"/>
    </source>
</evidence>
<dbReference type="GO" id="GO:0005768">
    <property type="term" value="C:endosome"/>
    <property type="evidence" value="ECO:0007669"/>
    <property type="project" value="TreeGrafter"/>
</dbReference>
<dbReference type="GO" id="GO:0005524">
    <property type="term" value="F:ATP binding"/>
    <property type="evidence" value="ECO:0007669"/>
    <property type="project" value="UniProtKB-UniRule"/>
</dbReference>
<proteinExistence type="inferred from homology"/>
<feature type="domain" description="PIK helical" evidence="10">
    <location>
        <begin position="355"/>
        <end position="544"/>
    </location>
</feature>
<comment type="similarity">
    <text evidence="1">Belongs to the PI3/PI4-kinase family. Type III PI4K subfamily.</text>
</comment>
<evidence type="ECO:0000256" key="4">
    <source>
        <dbReference type="ARBA" id="ARBA00022777"/>
    </source>
</evidence>
<dbReference type="EMBL" id="KV878209">
    <property type="protein sequence ID" value="OJJ41624.1"/>
    <property type="molecule type" value="Genomic_DNA"/>
</dbReference>
<evidence type="ECO:0000259" key="11">
    <source>
        <dbReference type="PROSITE" id="PS51547"/>
    </source>
</evidence>
<dbReference type="PROSITE" id="PS00915">
    <property type="entry name" value="PI3_4_KINASE_1"/>
    <property type="match status" value="1"/>
</dbReference>
<keyword evidence="3 7" id="KW-0547">Nucleotide-binding</keyword>
<dbReference type="InterPro" id="IPR001263">
    <property type="entry name" value="PI3K_accessory_dom"/>
</dbReference>
<keyword evidence="2 7" id="KW-0808">Transferase</keyword>
<dbReference type="GO" id="GO:0016303">
    <property type="term" value="F:1-phosphatidylinositol-3-kinase activity"/>
    <property type="evidence" value="ECO:0007669"/>
    <property type="project" value="UniProtKB-UniRule"/>
</dbReference>
<dbReference type="Proteomes" id="UP000184383">
    <property type="component" value="Unassembled WGS sequence"/>
</dbReference>
<accession>A0A1L9S386</accession>
<dbReference type="Gene3D" id="3.30.1010.10">
    <property type="entry name" value="Phosphatidylinositol 3-kinase Catalytic Subunit, Chain A, domain 4"/>
    <property type="match status" value="1"/>
</dbReference>
<dbReference type="PANTHER" id="PTHR10048">
    <property type="entry name" value="PHOSPHATIDYLINOSITOL KINASE"/>
    <property type="match status" value="1"/>
</dbReference>
<dbReference type="InterPro" id="IPR000403">
    <property type="entry name" value="PI3/4_kinase_cat_dom"/>
</dbReference>
<dbReference type="FunFam" id="2.60.40.150:FF:000238">
    <property type="entry name" value="Phosphatidylinositol 3-kinase VPS34"/>
    <property type="match status" value="1"/>
</dbReference>
<dbReference type="Pfam" id="PF00613">
    <property type="entry name" value="PI3Ka"/>
    <property type="match status" value="1"/>
</dbReference>
<dbReference type="Gene3D" id="1.10.1070.11">
    <property type="entry name" value="Phosphatidylinositol 3-/4-kinase, catalytic domain"/>
    <property type="match status" value="1"/>
</dbReference>
<evidence type="ECO:0000256" key="6">
    <source>
        <dbReference type="ARBA" id="ARBA00023985"/>
    </source>
</evidence>
<evidence type="ECO:0000259" key="9">
    <source>
        <dbReference type="PROSITE" id="PS50290"/>
    </source>
</evidence>
<evidence type="ECO:0000256" key="8">
    <source>
        <dbReference type="SAM" id="MobiDB-lite"/>
    </source>
</evidence>
<dbReference type="GO" id="GO:0034272">
    <property type="term" value="C:phosphatidylinositol 3-kinase complex, class III, type II"/>
    <property type="evidence" value="ECO:0007669"/>
    <property type="project" value="TreeGrafter"/>
</dbReference>
<dbReference type="OrthoDB" id="67688at2759"/>
<dbReference type="GO" id="GO:0000045">
    <property type="term" value="P:autophagosome assembly"/>
    <property type="evidence" value="ECO:0007669"/>
    <property type="project" value="TreeGrafter"/>
</dbReference>